<keyword evidence="2" id="KW-1185">Reference proteome</keyword>
<gene>
    <name evidence="1" type="ORF">K435DRAFT_677021</name>
</gene>
<proteinExistence type="predicted"/>
<dbReference type="EMBL" id="ML179354">
    <property type="protein sequence ID" value="THU89836.1"/>
    <property type="molecule type" value="Genomic_DNA"/>
</dbReference>
<evidence type="ECO:0000313" key="1">
    <source>
        <dbReference type="EMBL" id="THU89836.1"/>
    </source>
</evidence>
<name>A0A4S8LKR3_DENBC</name>
<feature type="non-terminal residue" evidence="1">
    <location>
        <position position="207"/>
    </location>
</feature>
<sequence>MGSHLWPDIYFRHLFSQGHGYALLYTKPNRIGTEPQPHLEQLYEEGLRVGDVGTIRDSGDFVTLFNIFQPSDAPVNRVYGAPDGFQPLDHHQNSFVTKDQYHPPNTWVCSEEAREANINADGTVLASGAFGPGVGVEIQISHSEGSILSLPEGADRVDYLRLRSIRKYAAKNAESWYRFLTDELEMDAYNGSLYVITGYDRARCYEN</sequence>
<protein>
    <submittedName>
        <fullName evidence="1">Uncharacterized protein</fullName>
    </submittedName>
</protein>
<evidence type="ECO:0000313" key="2">
    <source>
        <dbReference type="Proteomes" id="UP000297245"/>
    </source>
</evidence>
<dbReference type="Proteomes" id="UP000297245">
    <property type="component" value="Unassembled WGS sequence"/>
</dbReference>
<reference evidence="1 2" key="1">
    <citation type="journal article" date="2019" name="Nat. Ecol. Evol.">
        <title>Megaphylogeny resolves global patterns of mushroom evolution.</title>
        <authorList>
            <person name="Varga T."/>
            <person name="Krizsan K."/>
            <person name="Foldi C."/>
            <person name="Dima B."/>
            <person name="Sanchez-Garcia M."/>
            <person name="Sanchez-Ramirez S."/>
            <person name="Szollosi G.J."/>
            <person name="Szarkandi J.G."/>
            <person name="Papp V."/>
            <person name="Albert L."/>
            <person name="Andreopoulos W."/>
            <person name="Angelini C."/>
            <person name="Antonin V."/>
            <person name="Barry K.W."/>
            <person name="Bougher N.L."/>
            <person name="Buchanan P."/>
            <person name="Buyck B."/>
            <person name="Bense V."/>
            <person name="Catcheside P."/>
            <person name="Chovatia M."/>
            <person name="Cooper J."/>
            <person name="Damon W."/>
            <person name="Desjardin D."/>
            <person name="Finy P."/>
            <person name="Geml J."/>
            <person name="Haridas S."/>
            <person name="Hughes K."/>
            <person name="Justo A."/>
            <person name="Karasinski D."/>
            <person name="Kautmanova I."/>
            <person name="Kiss B."/>
            <person name="Kocsube S."/>
            <person name="Kotiranta H."/>
            <person name="LaButti K.M."/>
            <person name="Lechner B.E."/>
            <person name="Liimatainen K."/>
            <person name="Lipzen A."/>
            <person name="Lukacs Z."/>
            <person name="Mihaltcheva S."/>
            <person name="Morgado L.N."/>
            <person name="Niskanen T."/>
            <person name="Noordeloos M.E."/>
            <person name="Ohm R.A."/>
            <person name="Ortiz-Santana B."/>
            <person name="Ovrebo C."/>
            <person name="Racz N."/>
            <person name="Riley R."/>
            <person name="Savchenko A."/>
            <person name="Shiryaev A."/>
            <person name="Soop K."/>
            <person name="Spirin V."/>
            <person name="Szebenyi C."/>
            <person name="Tomsovsky M."/>
            <person name="Tulloss R.E."/>
            <person name="Uehling J."/>
            <person name="Grigoriev I.V."/>
            <person name="Vagvolgyi C."/>
            <person name="Papp T."/>
            <person name="Martin F.M."/>
            <person name="Miettinen O."/>
            <person name="Hibbett D.S."/>
            <person name="Nagy L.G."/>
        </authorList>
    </citation>
    <scope>NUCLEOTIDE SEQUENCE [LARGE SCALE GENOMIC DNA]</scope>
    <source>
        <strain evidence="1 2">CBS 962.96</strain>
    </source>
</reference>
<accession>A0A4S8LKR3</accession>
<organism evidence="1 2">
    <name type="scientific">Dendrothele bispora (strain CBS 962.96)</name>
    <dbReference type="NCBI Taxonomy" id="1314807"/>
    <lineage>
        <taxon>Eukaryota</taxon>
        <taxon>Fungi</taxon>
        <taxon>Dikarya</taxon>
        <taxon>Basidiomycota</taxon>
        <taxon>Agaricomycotina</taxon>
        <taxon>Agaricomycetes</taxon>
        <taxon>Agaricomycetidae</taxon>
        <taxon>Agaricales</taxon>
        <taxon>Agaricales incertae sedis</taxon>
        <taxon>Dendrothele</taxon>
    </lineage>
</organism>
<dbReference type="AlphaFoldDB" id="A0A4S8LKR3"/>
<dbReference type="OrthoDB" id="3222453at2759"/>